<feature type="region of interest" description="Disordered" evidence="1">
    <location>
        <begin position="66"/>
        <end position="93"/>
    </location>
</feature>
<dbReference type="Pfam" id="PF00481">
    <property type="entry name" value="PP2C"/>
    <property type="match status" value="1"/>
</dbReference>
<dbReference type="GO" id="GO:0004722">
    <property type="term" value="F:protein serine/threonine phosphatase activity"/>
    <property type="evidence" value="ECO:0007669"/>
    <property type="project" value="InterPro"/>
</dbReference>
<organism evidence="4 5">
    <name type="scientific">Reticulomyxa filosa</name>
    <dbReference type="NCBI Taxonomy" id="46433"/>
    <lineage>
        <taxon>Eukaryota</taxon>
        <taxon>Sar</taxon>
        <taxon>Rhizaria</taxon>
        <taxon>Retaria</taxon>
        <taxon>Foraminifera</taxon>
        <taxon>Monothalamids</taxon>
        <taxon>Reticulomyxidae</taxon>
        <taxon>Reticulomyxa</taxon>
    </lineage>
</organism>
<sequence length="226" mass="25752">DMETMETTEEVSYVKKLEESRLDENARKMSSFCGCAVFDGHNGDNAAKFCTQQLPRIIAECVVSHPKHDTTDTTQNETKDNDNDNDKDKDKEKTESLKCAISAGSQTEMEWNKQHVCLPWDERIGLEKFDYICESIIHGFLVGEREFGKWADGKRCSSGAAGVFVLLDGQHLYVANIGDSKAVLCRCVNESVQAHQLTQTHKCSEFRLFFFFFFFEMGFFTSPLFF</sequence>
<dbReference type="InterPro" id="IPR001932">
    <property type="entry name" value="PPM-type_phosphatase-like_dom"/>
</dbReference>
<feature type="non-terminal residue" evidence="4">
    <location>
        <position position="1"/>
    </location>
</feature>
<name>X6MUM1_RETFI</name>
<dbReference type="Proteomes" id="UP000023152">
    <property type="component" value="Unassembled WGS sequence"/>
</dbReference>
<dbReference type="Gene3D" id="3.60.40.10">
    <property type="entry name" value="PPM-type phosphatase domain"/>
    <property type="match status" value="1"/>
</dbReference>
<gene>
    <name evidence="4" type="ORF">RFI_19807</name>
</gene>
<dbReference type="PROSITE" id="PS51746">
    <property type="entry name" value="PPM_2"/>
    <property type="match status" value="1"/>
</dbReference>
<proteinExistence type="predicted"/>
<keyword evidence="2" id="KW-0472">Membrane</keyword>
<keyword evidence="5" id="KW-1185">Reference proteome</keyword>
<comment type="caution">
    <text evidence="4">The sequence shown here is derived from an EMBL/GenBank/DDBJ whole genome shotgun (WGS) entry which is preliminary data.</text>
</comment>
<accession>X6MUM1</accession>
<keyword evidence="2" id="KW-0812">Transmembrane</keyword>
<evidence type="ECO:0000256" key="1">
    <source>
        <dbReference type="SAM" id="MobiDB-lite"/>
    </source>
</evidence>
<evidence type="ECO:0000259" key="3">
    <source>
        <dbReference type="PROSITE" id="PS51746"/>
    </source>
</evidence>
<dbReference type="InterPro" id="IPR015655">
    <property type="entry name" value="PP2C"/>
</dbReference>
<evidence type="ECO:0000313" key="5">
    <source>
        <dbReference type="Proteomes" id="UP000023152"/>
    </source>
</evidence>
<dbReference type="EMBL" id="ASPP01016464">
    <property type="protein sequence ID" value="ETO17514.1"/>
    <property type="molecule type" value="Genomic_DNA"/>
</dbReference>
<dbReference type="OrthoDB" id="10049211at2759"/>
<dbReference type="SUPFAM" id="SSF81606">
    <property type="entry name" value="PP2C-like"/>
    <property type="match status" value="1"/>
</dbReference>
<feature type="domain" description="PPM-type phosphatase" evidence="3">
    <location>
        <begin position="10"/>
        <end position="226"/>
    </location>
</feature>
<dbReference type="AlphaFoldDB" id="X6MUM1"/>
<reference evidence="4 5" key="1">
    <citation type="journal article" date="2013" name="Curr. Biol.">
        <title>The Genome of the Foraminiferan Reticulomyxa filosa.</title>
        <authorList>
            <person name="Glockner G."/>
            <person name="Hulsmann N."/>
            <person name="Schleicher M."/>
            <person name="Noegel A.A."/>
            <person name="Eichinger L."/>
            <person name="Gallinger C."/>
            <person name="Pawlowski J."/>
            <person name="Sierra R."/>
            <person name="Euteneuer U."/>
            <person name="Pillet L."/>
            <person name="Moustafa A."/>
            <person name="Platzer M."/>
            <person name="Groth M."/>
            <person name="Szafranski K."/>
            <person name="Schliwa M."/>
        </authorList>
    </citation>
    <scope>NUCLEOTIDE SEQUENCE [LARGE SCALE GENOMIC DNA]</scope>
</reference>
<protein>
    <recommendedName>
        <fullName evidence="3">PPM-type phosphatase domain-containing protein</fullName>
    </recommendedName>
</protein>
<evidence type="ECO:0000313" key="4">
    <source>
        <dbReference type="EMBL" id="ETO17514.1"/>
    </source>
</evidence>
<keyword evidence="2" id="KW-1133">Transmembrane helix</keyword>
<evidence type="ECO:0000256" key="2">
    <source>
        <dbReference type="SAM" id="Phobius"/>
    </source>
</evidence>
<feature type="transmembrane region" description="Helical" evidence="2">
    <location>
        <begin position="206"/>
        <end position="225"/>
    </location>
</feature>
<dbReference type="InterPro" id="IPR036457">
    <property type="entry name" value="PPM-type-like_dom_sf"/>
</dbReference>
<dbReference type="PANTHER" id="PTHR47992">
    <property type="entry name" value="PROTEIN PHOSPHATASE"/>
    <property type="match status" value="1"/>
</dbReference>